<dbReference type="Proteomes" id="UP000286716">
    <property type="component" value="Unassembled WGS sequence"/>
</dbReference>
<gene>
    <name evidence="9" type="ORF">DMA12_19765</name>
</gene>
<dbReference type="GO" id="GO:0004565">
    <property type="term" value="F:beta-galactosidase activity"/>
    <property type="evidence" value="ECO:0007669"/>
    <property type="project" value="UniProtKB-EC"/>
</dbReference>
<dbReference type="InterPro" id="IPR023232">
    <property type="entry name" value="Glyco_hydro_2_AS"/>
</dbReference>
<dbReference type="InterPro" id="IPR004199">
    <property type="entry name" value="B-gal_small/dom_5"/>
</dbReference>
<evidence type="ECO:0000256" key="1">
    <source>
        <dbReference type="ARBA" id="ARBA00001412"/>
    </source>
</evidence>
<dbReference type="GO" id="GO:0009341">
    <property type="term" value="C:beta-galactosidase complex"/>
    <property type="evidence" value="ECO:0007669"/>
    <property type="project" value="InterPro"/>
</dbReference>
<dbReference type="InterPro" id="IPR036156">
    <property type="entry name" value="Beta-gal/glucu_dom_sf"/>
</dbReference>
<dbReference type="InterPro" id="IPR014718">
    <property type="entry name" value="GH-type_carb-bd"/>
</dbReference>
<evidence type="ECO:0000313" key="9">
    <source>
        <dbReference type="EMBL" id="RSM43178.1"/>
    </source>
</evidence>
<dbReference type="AlphaFoldDB" id="A0A428WJB8"/>
<dbReference type="Pfam" id="PF02929">
    <property type="entry name" value="Bgal_small_N"/>
    <property type="match status" value="1"/>
</dbReference>
<name>A0A428WJB8_AMYBA</name>
<dbReference type="GO" id="GO:0005990">
    <property type="term" value="P:lactose catabolic process"/>
    <property type="evidence" value="ECO:0007669"/>
    <property type="project" value="TreeGrafter"/>
</dbReference>
<evidence type="ECO:0000256" key="2">
    <source>
        <dbReference type="ARBA" id="ARBA00007401"/>
    </source>
</evidence>
<dbReference type="InterPro" id="IPR017853">
    <property type="entry name" value="GH"/>
</dbReference>
<dbReference type="InterPro" id="IPR006104">
    <property type="entry name" value="Glyco_hydro_2_N"/>
</dbReference>
<organism evidence="9 10">
    <name type="scientific">Amycolatopsis balhimycina DSM 5908</name>
    <dbReference type="NCBI Taxonomy" id="1081091"/>
    <lineage>
        <taxon>Bacteria</taxon>
        <taxon>Bacillati</taxon>
        <taxon>Actinomycetota</taxon>
        <taxon>Actinomycetes</taxon>
        <taxon>Pseudonocardiales</taxon>
        <taxon>Pseudonocardiaceae</taxon>
        <taxon>Amycolatopsis</taxon>
    </lineage>
</organism>
<keyword evidence="6" id="KW-0326">Glycosidase</keyword>
<reference evidence="9 10" key="1">
    <citation type="submission" date="2018-05" db="EMBL/GenBank/DDBJ databases">
        <title>Evolution of GPA BGCs.</title>
        <authorList>
            <person name="Waglechner N."/>
            <person name="Wright G.D."/>
        </authorList>
    </citation>
    <scope>NUCLEOTIDE SEQUENCE [LARGE SCALE GENOMIC DNA]</scope>
    <source>
        <strain evidence="9 10">DSM 5908</strain>
    </source>
</reference>
<evidence type="ECO:0000256" key="7">
    <source>
        <dbReference type="ARBA" id="ARBA00032230"/>
    </source>
</evidence>
<dbReference type="Gene3D" id="2.60.120.260">
    <property type="entry name" value="Galactose-binding domain-like"/>
    <property type="match status" value="1"/>
</dbReference>
<dbReference type="Gene3D" id="2.60.40.10">
    <property type="entry name" value="Immunoglobulins"/>
    <property type="match status" value="2"/>
</dbReference>
<dbReference type="InterPro" id="IPR006103">
    <property type="entry name" value="Glyco_hydro_2_cat"/>
</dbReference>
<evidence type="ECO:0000256" key="6">
    <source>
        <dbReference type="ARBA" id="ARBA00023295"/>
    </source>
</evidence>
<dbReference type="PANTHER" id="PTHR46323:SF2">
    <property type="entry name" value="BETA-GALACTOSIDASE"/>
    <property type="match status" value="1"/>
</dbReference>
<keyword evidence="10" id="KW-1185">Reference proteome</keyword>
<dbReference type="SUPFAM" id="SSF51445">
    <property type="entry name" value="(Trans)glycosidases"/>
    <property type="match status" value="1"/>
</dbReference>
<dbReference type="PRINTS" id="PR00132">
    <property type="entry name" value="GLHYDRLASE2"/>
</dbReference>
<dbReference type="EMBL" id="QHHU01000026">
    <property type="protein sequence ID" value="RSM43178.1"/>
    <property type="molecule type" value="Genomic_DNA"/>
</dbReference>
<dbReference type="InterPro" id="IPR008979">
    <property type="entry name" value="Galactose-bd-like_sf"/>
</dbReference>
<evidence type="ECO:0000256" key="5">
    <source>
        <dbReference type="ARBA" id="ARBA00022801"/>
    </source>
</evidence>
<dbReference type="Gene3D" id="3.20.20.80">
    <property type="entry name" value="Glycosidases"/>
    <property type="match status" value="1"/>
</dbReference>
<evidence type="ECO:0000256" key="3">
    <source>
        <dbReference type="ARBA" id="ARBA00012756"/>
    </source>
</evidence>
<comment type="catalytic activity">
    <reaction evidence="1">
        <text>Hydrolysis of terminal non-reducing beta-D-galactose residues in beta-D-galactosides.</text>
        <dbReference type="EC" id="3.2.1.23"/>
    </reaction>
</comment>
<comment type="caution">
    <text evidence="9">The sequence shown here is derived from an EMBL/GenBank/DDBJ whole genome shotgun (WGS) entry which is preliminary data.</text>
</comment>
<evidence type="ECO:0000256" key="4">
    <source>
        <dbReference type="ARBA" id="ARBA00013303"/>
    </source>
</evidence>
<dbReference type="InterPro" id="IPR013783">
    <property type="entry name" value="Ig-like_fold"/>
</dbReference>
<feature type="domain" description="Beta galactosidase small chain/" evidence="8">
    <location>
        <begin position="752"/>
        <end position="1003"/>
    </location>
</feature>
<evidence type="ECO:0000313" key="10">
    <source>
        <dbReference type="Proteomes" id="UP000286716"/>
    </source>
</evidence>
<keyword evidence="5" id="KW-0378">Hydrolase</keyword>
<dbReference type="InterPro" id="IPR011013">
    <property type="entry name" value="Gal_mutarotase_sf_dom"/>
</dbReference>
<dbReference type="InterPro" id="IPR006101">
    <property type="entry name" value="Glyco_hydro_2"/>
</dbReference>
<dbReference type="SUPFAM" id="SSF74650">
    <property type="entry name" value="Galactose mutarotase-like"/>
    <property type="match status" value="1"/>
</dbReference>
<proteinExistence type="inferred from homology"/>
<comment type="similarity">
    <text evidence="2">Belongs to the glycosyl hydrolase 2 family.</text>
</comment>
<dbReference type="SMART" id="SM01038">
    <property type="entry name" value="Bgal_small_N"/>
    <property type="match status" value="1"/>
</dbReference>
<dbReference type="RefSeq" id="WP_020639977.1">
    <property type="nucleotide sequence ID" value="NZ_QHHU01000026.1"/>
</dbReference>
<dbReference type="Pfam" id="PF02837">
    <property type="entry name" value="Glyco_hydro_2_N"/>
    <property type="match status" value="1"/>
</dbReference>
<dbReference type="OrthoDB" id="9762066at2"/>
<accession>A0A428WJB8</accession>
<dbReference type="InterPro" id="IPR023230">
    <property type="entry name" value="Glyco_hydro_2_CS"/>
</dbReference>
<dbReference type="InterPro" id="IPR050347">
    <property type="entry name" value="Bact_Beta-galactosidase"/>
</dbReference>
<dbReference type="SUPFAM" id="SSF49303">
    <property type="entry name" value="beta-Galactosidase/glucuronidase domain"/>
    <property type="match status" value="2"/>
</dbReference>
<dbReference type="Gene3D" id="2.70.98.10">
    <property type="match status" value="1"/>
</dbReference>
<sequence>MTDITEMPADGSGFHPVGRLPMHSIPRAPEVVLDGDWDFQLLPGPHHPVGEEWKVVPVPSLWTMRETEDRPHYTNVPMPFDEVPPTIPARNPTGVYRRSFDLSPAAGRRVILHVGAAEGLLRGFVNGTPVGVSTDSHLAAEFDITDACTADENTVELVVSKWSSVSYLEDQDHWWQSGISRSVHLYTVPEVRLADLSVVADFDPETRRGSLRAVITTAGLDHLFDLGWQLRAEVLGRELTVPVTPRRPAPALPRLPDDRSARPEPRLPADYLDLISVNAADAPVPAHLTGQAARLEEAMTPAPCAGTVRITLDDLEVDPWSAERPHLEDLAVQLIAPDGTVADEARISIGFRRVRIEGRDLLVNGKRIMIQGVNRHDVEPRTGRVLSRETMLAELSLLKRFNVNAIRTSHYPNDPAFLDLCDEIGFYVVDEADIEGHAFAPTLCDDPRYLTAFLDRVSRMVLRDRNHPSVILWSLGNETGHGANHDAAAGWLRRFDPTRPLHYEGAISTDWHAGHTATDVVCPMYPSFQALEAFATDPRADRPVILCEYAFTLGNSTGGLARYWELFESLPTLQGGFIWGFKDHGLDPDGDGRYRYGGDFGDEPNDGPFLLYGLVFADLTPKPALYEARGLFSPARIVSTADDVLAGRLTIRNRQAFADLSAYTFEVHVETATGPQGAITIEAGHVPAGSEKTIEIPSALRELLVTADPLALTLSLRTRNPAIWAPEGTTISVLQVALPRRLPPLPEAAGTIVEVDDTGAISHPLLREAPRLCLWRALTNNDRSVAMDQRFVRSGLFRLTTKTVDVDRSGDGVTVSTVYTAAFGEEVLHRRTITALADGDYVFAEHVTLPESTEDVLRVGVEFTLAEGIADAGWAGLGPWENYPDRRTSALLGAWHSTIDDLAVPYLRPQENGGRGEVTDLRLTGPAGTVRTTHATPLHVTVARNSVDELETADHWWELPHRDTTIVHLDVAHRGVGTGALGPDTLPGYRLTGRDYSWTWRLRLTGAAPPE</sequence>
<dbReference type="PROSITE" id="PS00719">
    <property type="entry name" value="GLYCOSYL_HYDROL_F2_1"/>
    <property type="match status" value="1"/>
</dbReference>
<dbReference type="EC" id="3.2.1.23" evidence="3"/>
<dbReference type="Pfam" id="PF02836">
    <property type="entry name" value="Glyco_hydro_2_C"/>
    <property type="match status" value="1"/>
</dbReference>
<dbReference type="InterPro" id="IPR032312">
    <property type="entry name" value="LacZ_4"/>
</dbReference>
<dbReference type="GO" id="GO:0030246">
    <property type="term" value="F:carbohydrate binding"/>
    <property type="evidence" value="ECO:0007669"/>
    <property type="project" value="InterPro"/>
</dbReference>
<dbReference type="PANTHER" id="PTHR46323">
    <property type="entry name" value="BETA-GALACTOSIDASE"/>
    <property type="match status" value="1"/>
</dbReference>
<evidence type="ECO:0000259" key="8">
    <source>
        <dbReference type="SMART" id="SM01038"/>
    </source>
</evidence>
<protein>
    <recommendedName>
        <fullName evidence="4">Beta-galactosidase</fullName>
        <ecNumber evidence="3">3.2.1.23</ecNumber>
    </recommendedName>
    <alternativeName>
        <fullName evidence="7">Lactase</fullName>
    </alternativeName>
</protein>
<dbReference type="SUPFAM" id="SSF49785">
    <property type="entry name" value="Galactose-binding domain-like"/>
    <property type="match status" value="1"/>
</dbReference>
<dbReference type="Pfam" id="PF16353">
    <property type="entry name" value="LacZ_4"/>
    <property type="match status" value="1"/>
</dbReference>
<dbReference type="PROSITE" id="PS00608">
    <property type="entry name" value="GLYCOSYL_HYDROL_F2_2"/>
    <property type="match status" value="1"/>
</dbReference>